<dbReference type="PANTHER" id="PTHR13341">
    <property type="entry name" value="MIR-INTERACTING SAPOSIN-LIKE PROTEIN"/>
    <property type="match status" value="1"/>
</dbReference>
<dbReference type="GO" id="GO:0005783">
    <property type="term" value="C:endoplasmic reticulum"/>
    <property type="evidence" value="ECO:0007669"/>
    <property type="project" value="TreeGrafter"/>
</dbReference>
<feature type="region of interest" description="Disordered" evidence="2">
    <location>
        <begin position="163"/>
        <end position="190"/>
    </location>
</feature>
<feature type="chain" id="PRO_5041466174" description="DUF3456 domain-containing protein" evidence="3">
    <location>
        <begin position="20"/>
        <end position="190"/>
    </location>
</feature>
<feature type="compositionally biased region" description="Acidic residues" evidence="2">
    <location>
        <begin position="174"/>
        <end position="190"/>
    </location>
</feature>
<organism evidence="5 6">
    <name type="scientific">Steinernema hermaphroditum</name>
    <dbReference type="NCBI Taxonomy" id="289476"/>
    <lineage>
        <taxon>Eukaryota</taxon>
        <taxon>Metazoa</taxon>
        <taxon>Ecdysozoa</taxon>
        <taxon>Nematoda</taxon>
        <taxon>Chromadorea</taxon>
        <taxon>Rhabditida</taxon>
        <taxon>Tylenchina</taxon>
        <taxon>Panagrolaimomorpha</taxon>
        <taxon>Strongyloidoidea</taxon>
        <taxon>Steinernematidae</taxon>
        <taxon>Steinernema</taxon>
    </lineage>
</organism>
<evidence type="ECO:0000313" key="5">
    <source>
        <dbReference type="EMBL" id="KAK0420578.1"/>
    </source>
</evidence>
<evidence type="ECO:0000313" key="6">
    <source>
        <dbReference type="Proteomes" id="UP001175271"/>
    </source>
</evidence>
<feature type="signal peptide" evidence="3">
    <location>
        <begin position="1"/>
        <end position="19"/>
    </location>
</feature>
<accession>A0AA39IA26</accession>
<evidence type="ECO:0000256" key="1">
    <source>
        <dbReference type="ARBA" id="ARBA00007285"/>
    </source>
</evidence>
<name>A0AA39IA26_9BILA</name>
<evidence type="ECO:0000256" key="3">
    <source>
        <dbReference type="SAM" id="SignalP"/>
    </source>
</evidence>
<evidence type="ECO:0000259" key="4">
    <source>
        <dbReference type="Pfam" id="PF11938"/>
    </source>
</evidence>
<gene>
    <name evidence="5" type="ORF">QR680_014771</name>
</gene>
<dbReference type="Proteomes" id="UP001175271">
    <property type="component" value="Unassembled WGS sequence"/>
</dbReference>
<feature type="domain" description="DUF3456" evidence="4">
    <location>
        <begin position="25"/>
        <end position="163"/>
    </location>
</feature>
<dbReference type="PANTHER" id="PTHR13341:SF2">
    <property type="entry name" value="PROTEIN SEELE"/>
    <property type="match status" value="1"/>
</dbReference>
<reference evidence="5" key="1">
    <citation type="submission" date="2023-06" db="EMBL/GenBank/DDBJ databases">
        <title>Genomic analysis of the entomopathogenic nematode Steinernema hermaphroditum.</title>
        <authorList>
            <person name="Schwarz E.M."/>
            <person name="Heppert J.K."/>
            <person name="Baniya A."/>
            <person name="Schwartz H.T."/>
            <person name="Tan C.-H."/>
            <person name="Antoshechkin I."/>
            <person name="Sternberg P.W."/>
            <person name="Goodrich-Blair H."/>
            <person name="Dillman A.R."/>
        </authorList>
    </citation>
    <scope>NUCLEOTIDE SEQUENCE</scope>
    <source>
        <strain evidence="5">PS9179</strain>
        <tissue evidence="5">Whole animal</tissue>
    </source>
</reference>
<dbReference type="Pfam" id="PF11938">
    <property type="entry name" value="DUF3456"/>
    <property type="match status" value="1"/>
</dbReference>
<comment type="caution">
    <text evidence="5">The sequence shown here is derived from an EMBL/GenBank/DDBJ whole genome shotgun (WGS) entry which is preliminary data.</text>
</comment>
<dbReference type="InterPro" id="IPR021852">
    <property type="entry name" value="DUF3456"/>
</dbReference>
<dbReference type="EMBL" id="JAUCMV010000002">
    <property type="protein sequence ID" value="KAK0420578.1"/>
    <property type="molecule type" value="Genomic_DNA"/>
</dbReference>
<sequence>MLIRIALLSISACFFGVQAAVANAKCGACVMLVNELEAGVQSVDPKKMIQVGSFRVDGKGNQKGLNEIPYARSETHLVELLDNICDKSKDYVSAAHPTTGKTVFVKKQTADHLHLKSDASQSSKLANACHDFIDDHEDGLVKFLKVEHENPVRGFCHQETSSCTSVDVTPFPEESPEPEDSEEDDENDEL</sequence>
<proteinExistence type="inferred from homology"/>
<keyword evidence="3" id="KW-0732">Signal</keyword>
<protein>
    <recommendedName>
        <fullName evidence="4">DUF3456 domain-containing protein</fullName>
    </recommendedName>
</protein>
<dbReference type="AlphaFoldDB" id="A0AA39IA26"/>
<dbReference type="InterPro" id="IPR042415">
    <property type="entry name" value="CNPY"/>
</dbReference>
<keyword evidence="6" id="KW-1185">Reference proteome</keyword>
<evidence type="ECO:0000256" key="2">
    <source>
        <dbReference type="SAM" id="MobiDB-lite"/>
    </source>
</evidence>
<comment type="similarity">
    <text evidence="1">Belongs to the canopy family.</text>
</comment>